<dbReference type="FunFam" id="3.30.760.10:FF:000004">
    <property type="entry name" value="Eukaryotic translation initiation factor 4E-1"/>
    <property type="match status" value="1"/>
</dbReference>
<dbReference type="PROSITE" id="PS00813">
    <property type="entry name" value="IF4E"/>
    <property type="match status" value="1"/>
</dbReference>
<dbReference type="SUPFAM" id="SSF55418">
    <property type="entry name" value="eIF4e-like"/>
    <property type="match status" value="1"/>
</dbReference>
<dbReference type="GO" id="GO:0006417">
    <property type="term" value="P:regulation of translation"/>
    <property type="evidence" value="ECO:0007669"/>
    <property type="project" value="UniProtKB-KW"/>
</dbReference>
<evidence type="ECO:0000256" key="7">
    <source>
        <dbReference type="ARBA" id="ARBA00062860"/>
    </source>
</evidence>
<dbReference type="Pfam" id="PF01652">
    <property type="entry name" value="IF4E"/>
    <property type="match status" value="1"/>
</dbReference>
<evidence type="ECO:0000313" key="10">
    <source>
        <dbReference type="EMBL" id="CCG81056.1"/>
    </source>
</evidence>
<dbReference type="InterPro" id="IPR023398">
    <property type="entry name" value="TIF_eIF4e-like"/>
</dbReference>
<dbReference type="STRING" id="1097556.R4X735"/>
<keyword evidence="4" id="KW-0810">Translation regulation</keyword>
<feature type="region of interest" description="Disordered" evidence="9">
    <location>
        <begin position="207"/>
        <end position="226"/>
    </location>
</feature>
<protein>
    <submittedName>
        <fullName evidence="10">Eukaryotic translation initiation factor 4E</fullName>
    </submittedName>
</protein>
<dbReference type="Proteomes" id="UP000013776">
    <property type="component" value="Unassembled WGS sequence"/>
</dbReference>
<dbReference type="GO" id="GO:0003743">
    <property type="term" value="F:translation initiation factor activity"/>
    <property type="evidence" value="ECO:0007669"/>
    <property type="project" value="UniProtKB-KW"/>
</dbReference>
<evidence type="ECO:0000256" key="8">
    <source>
        <dbReference type="RuleBase" id="RU004374"/>
    </source>
</evidence>
<keyword evidence="6 8" id="KW-0648">Protein biosynthesis</keyword>
<evidence type="ECO:0000256" key="4">
    <source>
        <dbReference type="ARBA" id="ARBA00022845"/>
    </source>
</evidence>
<dbReference type="PANTHER" id="PTHR11960">
    <property type="entry name" value="EUKARYOTIC TRANSLATION INITIATION FACTOR 4E RELATED"/>
    <property type="match status" value="1"/>
</dbReference>
<dbReference type="PANTHER" id="PTHR11960:SF8">
    <property type="entry name" value="EUKARYOTIC TRANSLATION INITIATION FACTOR 4E1-RELATED"/>
    <property type="match status" value="1"/>
</dbReference>
<evidence type="ECO:0000313" key="11">
    <source>
        <dbReference type="Proteomes" id="UP000013776"/>
    </source>
</evidence>
<reference evidence="10 11" key="1">
    <citation type="journal article" date="2013" name="MBio">
        <title>Genome sequencing of the plant pathogen Taphrina deformans, the causal agent of peach leaf curl.</title>
        <authorList>
            <person name="Cisse O.H."/>
            <person name="Almeida J.M.G.C.F."/>
            <person name="Fonseca A."/>
            <person name="Kumar A.A."/>
            <person name="Salojaervi J."/>
            <person name="Overmyer K."/>
            <person name="Hauser P.M."/>
            <person name="Pagni M."/>
        </authorList>
    </citation>
    <scope>NUCLEOTIDE SEQUENCE [LARGE SCALE GENOMIC DNA]</scope>
    <source>
        <strain evidence="11">PYCC 5710 / ATCC 11124 / CBS 356.35 / IMI 108563 / JCM 9778 / NBRC 8474</strain>
    </source>
</reference>
<keyword evidence="11" id="KW-1185">Reference proteome</keyword>
<dbReference type="GO" id="GO:0000340">
    <property type="term" value="F:RNA 7-methylguanosine cap binding"/>
    <property type="evidence" value="ECO:0007669"/>
    <property type="project" value="TreeGrafter"/>
</dbReference>
<dbReference type="GO" id="GO:0016281">
    <property type="term" value="C:eukaryotic translation initiation factor 4F complex"/>
    <property type="evidence" value="ECO:0007669"/>
    <property type="project" value="TreeGrafter"/>
</dbReference>
<sequence>MTEVETKPLANLKSVDLGATEHEQSENVTVFHDPQAFTVKHPLINKWTLWYTKPPTTGQRGADAWADNLKEVITFDSVEEFWGVYNNIAKATELSQKSDYHLFKQGVRPEWEDKQNQKGGKWAFQSKGASKEHLDDMWLYSMLAAIGETLEKEGDNEVMGVVVNLRKAHWRISVWTRTCNNKEGLLEVGRRFKEILRLPPSEALDFASHNDAAQSGSSRAKAKMSV</sequence>
<dbReference type="Gene3D" id="3.30.760.10">
    <property type="entry name" value="RNA Cap, Translation Initiation Factor Eif4e"/>
    <property type="match status" value="1"/>
</dbReference>
<evidence type="ECO:0000256" key="1">
    <source>
        <dbReference type="ARBA" id="ARBA00003021"/>
    </source>
</evidence>
<keyword evidence="3 8" id="KW-0396">Initiation factor</keyword>
<comment type="function">
    <text evidence="1">Recognizes and binds the 7-methylguanosine-containing mRNA cap during an early step in the initiation of protein synthesis and facilitates ribosome binding by inducing the unwinding of the mRNAs secondary structures.</text>
</comment>
<dbReference type="InterPro" id="IPR019770">
    <property type="entry name" value="TIF_eIF_4E_CS"/>
</dbReference>
<proteinExistence type="inferred from homology"/>
<dbReference type="InterPro" id="IPR001040">
    <property type="entry name" value="TIF_eIF_4E"/>
</dbReference>
<name>R4X735_TAPDE</name>
<evidence type="ECO:0000256" key="5">
    <source>
        <dbReference type="ARBA" id="ARBA00022884"/>
    </source>
</evidence>
<dbReference type="eggNOG" id="KOG1670">
    <property type="taxonomic scope" value="Eukaryota"/>
</dbReference>
<evidence type="ECO:0000256" key="9">
    <source>
        <dbReference type="SAM" id="MobiDB-lite"/>
    </source>
</evidence>
<evidence type="ECO:0000256" key="2">
    <source>
        <dbReference type="ARBA" id="ARBA00009860"/>
    </source>
</evidence>
<accession>R4X735</accession>
<dbReference type="OrthoDB" id="590761at2759"/>
<dbReference type="VEuPathDB" id="FungiDB:TAPDE_000740"/>
<dbReference type="EMBL" id="CAHR02000023">
    <property type="protein sequence ID" value="CCG81056.1"/>
    <property type="molecule type" value="Genomic_DNA"/>
</dbReference>
<comment type="subunit">
    <text evidence="7">eIF4F is a multi-subunit complex, the composition of which varies with external and internal environmental conditions. It is composed of at least eIF4A, eIF4E and eIF4G. eIF4E is also known to interact with other partners.</text>
</comment>
<evidence type="ECO:0000256" key="6">
    <source>
        <dbReference type="ARBA" id="ARBA00022917"/>
    </source>
</evidence>
<dbReference type="AlphaFoldDB" id="R4X735"/>
<comment type="caution">
    <text evidence="10">The sequence shown here is derived from an EMBL/GenBank/DDBJ whole genome shotgun (WGS) entry which is preliminary data.</text>
</comment>
<evidence type="ECO:0000256" key="3">
    <source>
        <dbReference type="ARBA" id="ARBA00022540"/>
    </source>
</evidence>
<organism evidence="10 11">
    <name type="scientific">Taphrina deformans (strain PYCC 5710 / ATCC 11124 / CBS 356.35 / IMI 108563 / JCM 9778 / NBRC 8474)</name>
    <name type="common">Peach leaf curl fungus</name>
    <name type="synonym">Lalaria deformans</name>
    <dbReference type="NCBI Taxonomy" id="1097556"/>
    <lineage>
        <taxon>Eukaryota</taxon>
        <taxon>Fungi</taxon>
        <taxon>Dikarya</taxon>
        <taxon>Ascomycota</taxon>
        <taxon>Taphrinomycotina</taxon>
        <taxon>Taphrinomycetes</taxon>
        <taxon>Taphrinales</taxon>
        <taxon>Taphrinaceae</taxon>
        <taxon>Taphrina</taxon>
    </lineage>
</organism>
<keyword evidence="5 8" id="KW-0694">RNA-binding</keyword>
<gene>
    <name evidence="10" type="ORF">TAPDE_000740</name>
</gene>
<comment type="similarity">
    <text evidence="2 8">Belongs to the eukaryotic initiation factor 4E family.</text>
</comment>